<organism evidence="3 4">
    <name type="scientific">Halobacillus shinanisalinarum</name>
    <dbReference type="NCBI Taxonomy" id="2932258"/>
    <lineage>
        <taxon>Bacteria</taxon>
        <taxon>Bacillati</taxon>
        <taxon>Bacillota</taxon>
        <taxon>Bacilli</taxon>
        <taxon>Bacillales</taxon>
        <taxon>Bacillaceae</taxon>
        <taxon>Halobacillus</taxon>
    </lineage>
</organism>
<feature type="compositionally biased region" description="Polar residues" evidence="2">
    <location>
        <begin position="225"/>
        <end position="253"/>
    </location>
</feature>
<feature type="coiled-coil region" evidence="1">
    <location>
        <begin position="82"/>
        <end position="109"/>
    </location>
</feature>
<dbReference type="Proteomes" id="UP000831880">
    <property type="component" value="Chromosome"/>
</dbReference>
<feature type="compositionally biased region" description="Basic and acidic residues" evidence="2">
    <location>
        <begin position="279"/>
        <end position="292"/>
    </location>
</feature>
<evidence type="ECO:0000256" key="2">
    <source>
        <dbReference type="SAM" id="MobiDB-lite"/>
    </source>
</evidence>
<evidence type="ECO:0000313" key="3">
    <source>
        <dbReference type="EMBL" id="UOQ94657.1"/>
    </source>
</evidence>
<feature type="compositionally biased region" description="Basic and acidic residues" evidence="2">
    <location>
        <begin position="186"/>
        <end position="202"/>
    </location>
</feature>
<evidence type="ECO:0000256" key="1">
    <source>
        <dbReference type="SAM" id="Coils"/>
    </source>
</evidence>
<gene>
    <name evidence="3" type="ORF">MUO14_06835</name>
</gene>
<dbReference type="EMBL" id="CP095074">
    <property type="protein sequence ID" value="UOQ94657.1"/>
    <property type="molecule type" value="Genomic_DNA"/>
</dbReference>
<feature type="compositionally biased region" description="Acidic residues" evidence="2">
    <location>
        <begin position="293"/>
        <end position="304"/>
    </location>
</feature>
<evidence type="ECO:0000313" key="4">
    <source>
        <dbReference type="Proteomes" id="UP000831880"/>
    </source>
</evidence>
<dbReference type="RefSeq" id="WP_244754500.1">
    <property type="nucleotide sequence ID" value="NZ_CP095074.1"/>
</dbReference>
<name>A0ABY4H6N9_9BACI</name>
<keyword evidence="1" id="KW-0175">Coiled coil</keyword>
<proteinExistence type="predicted"/>
<keyword evidence="4" id="KW-1185">Reference proteome</keyword>
<feature type="region of interest" description="Disordered" evidence="2">
    <location>
        <begin position="171"/>
        <end position="304"/>
    </location>
</feature>
<sequence length="304" mass="34093">MILRKVTVLTCLCSITFYLTSSVVDETEAGFTEQEVATSMITAAVVFPETIDELVKEAEKLSTRLNDTYDHVLHVALDGLTINQTEAKLEEVQGERKEIKSHLQSLRDIYDKVKEYVERARTSDLGEDSHKYVQAGLNKIQKLFEKASEREDSPQLDRVITALQEELGALKQKHEESGQPSPAIKKQSETTNKKTNDQKQTTEEPVPQKDQSTKRSTTKAESSKESGTQKAESTKDTPTQKNESIKASITQKEQPTKEAVPQKQDKTSATEEQSESVEASDKQEESKPKEGENDKDDEENVKSN</sequence>
<accession>A0ABY4H6N9</accession>
<reference evidence="3 4" key="1">
    <citation type="submission" date="2022-04" db="EMBL/GenBank/DDBJ databases">
        <title>Halobacillus sp. isolated from saltern.</title>
        <authorList>
            <person name="Won M."/>
            <person name="Lee C.-M."/>
            <person name="Woen H.-Y."/>
            <person name="Kwon S.-W."/>
        </authorList>
    </citation>
    <scope>NUCLEOTIDE SEQUENCE [LARGE SCALE GENOMIC DNA]</scope>
    <source>
        <strain evidence="3 4">SSTM10-2</strain>
    </source>
</reference>
<protein>
    <submittedName>
        <fullName evidence="3">DUF4047 domain-containing protein</fullName>
    </submittedName>
</protein>